<keyword evidence="10" id="KW-0472">Membrane</keyword>
<dbReference type="GO" id="GO:0020037">
    <property type="term" value="F:heme binding"/>
    <property type="evidence" value="ECO:0007669"/>
    <property type="project" value="InterPro"/>
</dbReference>
<keyword evidence="5" id="KW-0479">Metal-binding</keyword>
<dbReference type="GO" id="GO:0046872">
    <property type="term" value="F:metal ion binding"/>
    <property type="evidence" value="ECO:0007669"/>
    <property type="project" value="UniProtKB-KW"/>
</dbReference>
<comment type="subcellular location">
    <subcellularLocation>
        <location evidence="1">Endoplasmic reticulum membrane</location>
        <topology evidence="1">Single-pass membrane protein</topology>
        <orientation evidence="1">Cytoplasmic side</orientation>
    </subcellularLocation>
    <subcellularLocation>
        <location evidence="11">Microsome membrane</location>
        <topology evidence="11">Single-pass membrane protein</topology>
        <orientation evidence="11">Cytoplasmic side</orientation>
    </subcellularLocation>
</comment>
<dbReference type="GO" id="GO:0005789">
    <property type="term" value="C:endoplasmic reticulum membrane"/>
    <property type="evidence" value="ECO:0007669"/>
    <property type="project" value="UniProtKB-SubCell"/>
</dbReference>
<protein>
    <recommendedName>
        <fullName evidence="14">Cytochrome b5 heme-binding domain-containing protein</fullName>
    </recommendedName>
</protein>
<dbReference type="EMBL" id="JAFIMR010000052">
    <property type="protein sequence ID" value="KAI1855057.1"/>
    <property type="molecule type" value="Genomic_DNA"/>
</dbReference>
<dbReference type="InterPro" id="IPR050668">
    <property type="entry name" value="Cytochrome_b5"/>
</dbReference>
<dbReference type="InterPro" id="IPR036400">
    <property type="entry name" value="Cyt_B5-like_heme/steroid_sf"/>
</dbReference>
<reference evidence="15" key="1">
    <citation type="submission" date="2021-03" db="EMBL/GenBank/DDBJ databases">
        <title>Revisited historic fungal species revealed as producer of novel bioactive compounds through whole genome sequencing and comparative genomics.</title>
        <authorList>
            <person name="Vignolle G.A."/>
            <person name="Hochenegger N."/>
            <person name="Mach R.L."/>
            <person name="Mach-Aigner A.R."/>
            <person name="Javad Rahimi M."/>
            <person name="Salim K.A."/>
            <person name="Chan C.M."/>
            <person name="Lim L.B.L."/>
            <person name="Cai F."/>
            <person name="Druzhinina I.S."/>
            <person name="U'Ren J.M."/>
            <person name="Derntl C."/>
        </authorList>
    </citation>
    <scope>NUCLEOTIDE SEQUENCE</scope>
    <source>
        <strain evidence="15">TUCIM 5799</strain>
    </source>
</reference>
<evidence type="ECO:0000256" key="9">
    <source>
        <dbReference type="ARBA" id="ARBA00023004"/>
    </source>
</evidence>
<dbReference type="PANTHER" id="PTHR19359:SF150">
    <property type="entry name" value="CYTOCHROME B5"/>
    <property type="match status" value="1"/>
</dbReference>
<evidence type="ECO:0000256" key="13">
    <source>
        <dbReference type="SAM" id="MobiDB-lite"/>
    </source>
</evidence>
<evidence type="ECO:0000256" key="10">
    <source>
        <dbReference type="ARBA" id="ARBA00023136"/>
    </source>
</evidence>
<evidence type="ECO:0000256" key="11">
    <source>
        <dbReference type="ARBA" id="ARBA00037877"/>
    </source>
</evidence>
<evidence type="ECO:0000313" key="15">
    <source>
        <dbReference type="EMBL" id="KAI1855057.1"/>
    </source>
</evidence>
<proteinExistence type="inferred from homology"/>
<keyword evidence="4" id="KW-0812">Transmembrane</keyword>
<name>A0A9P9WAX1_9PEZI</name>
<sequence length="1343" mass="153821">MTGQDVDMSGTHGARRSQPNAGQGQPAVTINNGPLLSPYAQHFFPSDVPSWRNWYGQLHSEFAPMYPYLNLSNLSAMPPPSPQTLPSNAELDILFVQERMQQSWLFGLKTWQVAPLQMLPDGFSASTPLPSLPPDSGDAGWARYEAGLIEVDETSWFSFFKRDRWFDVRENCLVDIQDPFPAMYNHATNWWTVDNDEIWRHLRLPIEMANRTLLHLFNEPRPNWIERLLFGARLDWSVISAALREELKKNPNTRNPPVLMHDGFTRPRNMLLQQMEAFNKNTIWSFMEENTSAEGLGAWGFTLTMDISLPLGQIEATRFQTILVHAGFIRGLCDRTTTLPERANLHFNLTVTILHELMHATFMQRQWLERFVIPLNNYDEPHINKEPFQEVGWSYELHMLGGKLQIAPQPAKGMPSERMEKFRGGNMHLMLQEWPDYLAHSNLPTVLQYGDTTPVTFNFPLPVAYSSAFSNAYFWDYVVDKHGSKAFKAPKILRCEVTSPWFSMGVRHYAARRTRIPHDTPESFKDSYRQVLSVWSTRRAAWENHRPWYAWQYFLWGMSPWSWTRGREYIELFRAAHARRDYTACLIQVGALTKYRQWSDYFEQGNEGNPVIWLFISIGYLMLATLPPRSWSQLVLPDPQKRTLKMYPTSRATPPFLPGAVIDLSEVRPDLDALDLADWRRTRTVTADPVIFPADPIARFEELFMVNAQVYKVPTAWLKMILTSYKIIKSGYIHRASLGASQASRTWLDFPFQIPLYDTDWGYGQLWLNQTGSILQMDIASGVLPPDNDIGRLLSPQRSPVHRPLQDLPSATGPPTVRVTGRRTAMNKQDEFTDYDPSLPRYYTISQVGNHIDSDNSTWVIESDGDCSYDVYRITKMCRKLGYTTARRIRSRLLEVGPLGPMLRTDGDEHANKIRCEFGKSIFPLGKLVVHRRPEDIAEYDGTNGMPVWIRIGANVYDLTDFKLPRKDQAVMDALKKNPGGHPPNIPKYPDLWEKLRQHRCALVMEYHRQPQDVLHPFTEKMLRYHDNPTYGCYTAIDGYVYDIGNYLENHPGGDTILIKYLGQEATEFTDWHDVELMDNYPELRIGRIVPEIHLDQLQKHQVALCGWVFDISGLDPEHNDQDAHTWIHANVKQFGGAAADEALGDTQSERAAALMQLHLYEKDLIVGKVRHDESLPSIPIGELRKYNDPKGVNGAWTVVDGLVYDVTALMLHGPPFFEYEVPGAWAGTNLNDDNLAYWLAEKHPYRAIGRLVEGPAWELPIVPNSEKKPDPVTPDWNTFFGSNTSVPAKIVQWAKETNPTREAFSEKLAKHYLDQGPPALDRANGRTEVLTLPDAVEWGAGK</sequence>
<evidence type="ECO:0000256" key="1">
    <source>
        <dbReference type="ARBA" id="ARBA00004131"/>
    </source>
</evidence>
<organism evidence="15 16">
    <name type="scientific">Neoarthrinium moseri</name>
    <dbReference type="NCBI Taxonomy" id="1658444"/>
    <lineage>
        <taxon>Eukaryota</taxon>
        <taxon>Fungi</taxon>
        <taxon>Dikarya</taxon>
        <taxon>Ascomycota</taxon>
        <taxon>Pezizomycotina</taxon>
        <taxon>Sordariomycetes</taxon>
        <taxon>Xylariomycetidae</taxon>
        <taxon>Amphisphaeriales</taxon>
        <taxon>Apiosporaceae</taxon>
        <taxon>Neoarthrinium</taxon>
    </lineage>
</organism>
<evidence type="ECO:0000259" key="14">
    <source>
        <dbReference type="PROSITE" id="PS50255"/>
    </source>
</evidence>
<gene>
    <name evidence="15" type="ORF">JX265_012412</name>
</gene>
<evidence type="ECO:0000256" key="4">
    <source>
        <dbReference type="ARBA" id="ARBA00022692"/>
    </source>
</evidence>
<dbReference type="PROSITE" id="PS00191">
    <property type="entry name" value="CYTOCHROME_B5_1"/>
    <property type="match status" value="1"/>
</dbReference>
<evidence type="ECO:0000256" key="6">
    <source>
        <dbReference type="ARBA" id="ARBA00022824"/>
    </source>
</evidence>
<comment type="caution">
    <text evidence="15">The sequence shown here is derived from an EMBL/GenBank/DDBJ whole genome shotgun (WGS) entry which is preliminary data.</text>
</comment>
<feature type="region of interest" description="Disordered" evidence="13">
    <location>
        <begin position="1"/>
        <end position="30"/>
    </location>
</feature>
<evidence type="ECO:0000256" key="7">
    <source>
        <dbReference type="ARBA" id="ARBA00022848"/>
    </source>
</evidence>
<comment type="similarity">
    <text evidence="12">Belongs to the cytochrome b5 family.</text>
</comment>
<evidence type="ECO:0000256" key="3">
    <source>
        <dbReference type="ARBA" id="ARBA00022617"/>
    </source>
</evidence>
<keyword evidence="3" id="KW-0349">Heme</keyword>
<keyword evidence="8" id="KW-0249">Electron transport</keyword>
<keyword evidence="7" id="KW-0492">Microsome</keyword>
<dbReference type="OrthoDB" id="10254945at2759"/>
<feature type="domain" description="Cytochrome b5 heme-binding" evidence="14">
    <location>
        <begin position="1015"/>
        <end position="1090"/>
    </location>
</feature>
<dbReference type="Proteomes" id="UP000829685">
    <property type="component" value="Unassembled WGS sequence"/>
</dbReference>
<keyword evidence="16" id="KW-1185">Reference proteome</keyword>
<dbReference type="SMART" id="SM01117">
    <property type="entry name" value="Cyt-b5"/>
    <property type="match status" value="2"/>
</dbReference>
<dbReference type="InterPro" id="IPR018506">
    <property type="entry name" value="Cyt_B5_heme-BS"/>
</dbReference>
<accession>A0A9P9WAX1</accession>
<dbReference type="PANTHER" id="PTHR19359">
    <property type="entry name" value="CYTOCHROME B5"/>
    <property type="match status" value="1"/>
</dbReference>
<dbReference type="InterPro" id="IPR001199">
    <property type="entry name" value="Cyt_B5-like_heme/steroid-bd"/>
</dbReference>
<keyword evidence="6" id="KW-0256">Endoplasmic reticulum</keyword>
<evidence type="ECO:0000313" key="16">
    <source>
        <dbReference type="Proteomes" id="UP000829685"/>
    </source>
</evidence>
<keyword evidence="9" id="KW-0408">Iron</keyword>
<evidence type="ECO:0000256" key="12">
    <source>
        <dbReference type="ARBA" id="ARBA00038168"/>
    </source>
</evidence>
<feature type="compositionally biased region" description="Polar residues" evidence="13">
    <location>
        <begin position="17"/>
        <end position="30"/>
    </location>
</feature>
<evidence type="ECO:0000256" key="5">
    <source>
        <dbReference type="ARBA" id="ARBA00022723"/>
    </source>
</evidence>
<dbReference type="SUPFAM" id="SSF55856">
    <property type="entry name" value="Cytochrome b5-like heme/steroid binding domain"/>
    <property type="match status" value="2"/>
</dbReference>
<dbReference type="Pfam" id="PF00173">
    <property type="entry name" value="Cyt-b5"/>
    <property type="match status" value="1"/>
</dbReference>
<keyword evidence="2" id="KW-0813">Transport</keyword>
<dbReference type="PROSITE" id="PS50255">
    <property type="entry name" value="CYTOCHROME_B5_2"/>
    <property type="match status" value="1"/>
</dbReference>
<evidence type="ECO:0000256" key="2">
    <source>
        <dbReference type="ARBA" id="ARBA00022448"/>
    </source>
</evidence>
<dbReference type="Gene3D" id="3.10.120.10">
    <property type="entry name" value="Cytochrome b5-like heme/steroid binding domain"/>
    <property type="match status" value="1"/>
</dbReference>
<evidence type="ECO:0000256" key="8">
    <source>
        <dbReference type="ARBA" id="ARBA00022982"/>
    </source>
</evidence>